<evidence type="ECO:0000256" key="4">
    <source>
        <dbReference type="ARBA" id="ARBA00022692"/>
    </source>
</evidence>
<evidence type="ECO:0000256" key="5">
    <source>
        <dbReference type="ARBA" id="ARBA00022989"/>
    </source>
</evidence>
<dbReference type="HAMAP" id="MF_00910">
    <property type="entry name" value="FtsL"/>
    <property type="match status" value="1"/>
</dbReference>
<dbReference type="NCBIfam" id="TIGR02209">
    <property type="entry name" value="ftsL_broad"/>
    <property type="match status" value="1"/>
</dbReference>
<evidence type="ECO:0000256" key="3">
    <source>
        <dbReference type="ARBA" id="ARBA00022618"/>
    </source>
</evidence>
<comment type="caution">
    <text evidence="11">The sequence shown here is derived from an EMBL/GenBank/DDBJ whole genome shotgun (WGS) entry which is preliminary data.</text>
</comment>
<dbReference type="OrthoDB" id="5298556at2"/>
<dbReference type="GO" id="GO:0043093">
    <property type="term" value="P:FtsZ-dependent cytokinesis"/>
    <property type="evidence" value="ECO:0007669"/>
    <property type="project" value="UniProtKB-UniRule"/>
</dbReference>
<dbReference type="AlphaFoldDB" id="A0A1T2LD88"/>
<evidence type="ECO:0000256" key="9">
    <source>
        <dbReference type="NCBIfam" id="TIGR02209"/>
    </source>
</evidence>
<dbReference type="GO" id="GO:0005886">
    <property type="term" value="C:plasma membrane"/>
    <property type="evidence" value="ECO:0007669"/>
    <property type="project" value="UniProtKB-SubCell"/>
</dbReference>
<proteinExistence type="inferred from homology"/>
<evidence type="ECO:0000256" key="2">
    <source>
        <dbReference type="ARBA" id="ARBA00022475"/>
    </source>
</evidence>
<dbReference type="PANTHER" id="PTHR37479:SF1">
    <property type="entry name" value="CELL DIVISION PROTEIN FTSL"/>
    <property type="match status" value="1"/>
</dbReference>
<comment type="subcellular location">
    <subcellularLocation>
        <location evidence="8">Cell inner membrane</location>
        <topology evidence="8">Single-pass type II membrane protein</topology>
    </subcellularLocation>
    <subcellularLocation>
        <location evidence="1">Cell membrane</location>
        <topology evidence="1">Single-pass type II membrane protein</topology>
    </subcellularLocation>
    <text evidence="8">Localizes to the division septum where it forms a ring structure.</text>
</comment>
<evidence type="ECO:0000256" key="6">
    <source>
        <dbReference type="ARBA" id="ARBA00023136"/>
    </source>
</evidence>
<dbReference type="RefSeq" id="WP_078475897.1">
    <property type="nucleotide sequence ID" value="NZ_MPRK01000003.1"/>
</dbReference>
<comment type="subunit">
    <text evidence="8">Part of a complex composed of FtsB, FtsL and FtsQ.</text>
</comment>
<reference evidence="11 12" key="1">
    <citation type="submission" date="2016-11" db="EMBL/GenBank/DDBJ databases">
        <title>Mixed transmission modes and dynamic genome evolution in an obligate animal-bacterial symbiosis.</title>
        <authorList>
            <person name="Russell S.L."/>
            <person name="Corbett-Detig R.B."/>
            <person name="Cavanaugh C.M."/>
        </authorList>
    </citation>
    <scope>NUCLEOTIDE SEQUENCE [LARGE SCALE GENOMIC DNA]</scope>
    <source>
        <strain evidence="11">Sp-SM6</strain>
    </source>
</reference>
<dbReference type="PANTHER" id="PTHR37479">
    <property type="entry name" value="CELL DIVISION PROTEIN FTSL"/>
    <property type="match status" value="1"/>
</dbReference>
<comment type="similarity">
    <text evidence="8">Belongs to the FtsL family.</text>
</comment>
<organism evidence="11 12">
    <name type="scientific">Solemya elarraichensis gill symbiont</name>
    <dbReference type="NCBI Taxonomy" id="1918949"/>
    <lineage>
        <taxon>Bacteria</taxon>
        <taxon>Pseudomonadati</taxon>
        <taxon>Pseudomonadota</taxon>
        <taxon>Gammaproteobacteria</taxon>
        <taxon>sulfur-oxidizing symbionts</taxon>
    </lineage>
</organism>
<dbReference type="Proteomes" id="UP000190198">
    <property type="component" value="Unassembled WGS sequence"/>
</dbReference>
<feature type="coiled-coil region" evidence="10">
    <location>
        <begin position="20"/>
        <end position="47"/>
    </location>
</feature>
<sequence length="87" mass="10135">MRWLVLCTLIVAVVWSGLALVETKQQRRELFAEKELLRVQLDELQITWGKLQLELATFAGYGRIEELAREKLSMHMPSIEQIQVLEP</sequence>
<keyword evidence="10" id="KW-0175">Coiled coil</keyword>
<evidence type="ECO:0000256" key="7">
    <source>
        <dbReference type="ARBA" id="ARBA00023306"/>
    </source>
</evidence>
<keyword evidence="4 8" id="KW-0812">Transmembrane</keyword>
<keyword evidence="5 8" id="KW-1133">Transmembrane helix</keyword>
<keyword evidence="6 8" id="KW-0472">Membrane</keyword>
<comment type="function">
    <text evidence="8">Essential cell division protein. May link together the upstream cell division proteins, which are predominantly cytoplasmic, with the downstream cell division proteins, which are predominantly periplasmic.</text>
</comment>
<dbReference type="InterPro" id="IPR011922">
    <property type="entry name" value="Cell_div_FtsL"/>
</dbReference>
<dbReference type="Pfam" id="PF04999">
    <property type="entry name" value="FtsL"/>
    <property type="match status" value="1"/>
</dbReference>
<dbReference type="GO" id="GO:0032153">
    <property type="term" value="C:cell division site"/>
    <property type="evidence" value="ECO:0007669"/>
    <property type="project" value="UniProtKB-UniRule"/>
</dbReference>
<keyword evidence="2 8" id="KW-1003">Cell membrane</keyword>
<evidence type="ECO:0000313" key="11">
    <source>
        <dbReference type="EMBL" id="OOZ43060.1"/>
    </source>
</evidence>
<name>A0A1T2LD88_9GAMM</name>
<dbReference type="EMBL" id="MPRK01000003">
    <property type="protein sequence ID" value="OOZ43060.1"/>
    <property type="molecule type" value="Genomic_DNA"/>
</dbReference>
<gene>
    <name evidence="8" type="primary">ftsL</name>
    <name evidence="11" type="ORF">BOW52_00390</name>
</gene>
<keyword evidence="12" id="KW-1185">Reference proteome</keyword>
<accession>A0A1T2LD88</accession>
<evidence type="ECO:0000256" key="10">
    <source>
        <dbReference type="SAM" id="Coils"/>
    </source>
</evidence>
<evidence type="ECO:0000256" key="1">
    <source>
        <dbReference type="ARBA" id="ARBA00004401"/>
    </source>
</evidence>
<evidence type="ECO:0000256" key="8">
    <source>
        <dbReference type="HAMAP-Rule" id="MF_00910"/>
    </source>
</evidence>
<protein>
    <recommendedName>
        <fullName evidence="8 9">Cell division protein FtsL</fullName>
    </recommendedName>
</protein>
<keyword evidence="7 8" id="KW-0131">Cell cycle</keyword>
<evidence type="ECO:0000313" key="12">
    <source>
        <dbReference type="Proteomes" id="UP000190198"/>
    </source>
</evidence>
<keyword evidence="8" id="KW-0997">Cell inner membrane</keyword>
<keyword evidence="3 8" id="KW-0132">Cell division</keyword>